<proteinExistence type="predicted"/>
<dbReference type="RefSeq" id="WP_344229535.1">
    <property type="nucleotide sequence ID" value="NZ_BAAALH010000002.1"/>
</dbReference>
<dbReference type="InterPro" id="IPR018946">
    <property type="entry name" value="PhoD-like_MPP"/>
</dbReference>
<name>A0ABV8XT45_9MICC</name>
<comment type="caution">
    <text evidence="3">The sequence shown here is derived from an EMBL/GenBank/DDBJ whole genome shotgun (WGS) entry which is preliminary data.</text>
</comment>
<dbReference type="PANTHER" id="PTHR43606:SF2">
    <property type="entry name" value="ALKALINE PHOSPHATASE FAMILY PROTEIN (AFU_ORTHOLOGUE AFUA_5G03860)"/>
    <property type="match status" value="1"/>
</dbReference>
<reference evidence="4" key="1">
    <citation type="journal article" date="2019" name="Int. J. Syst. Evol. Microbiol.">
        <title>The Global Catalogue of Microorganisms (GCM) 10K type strain sequencing project: providing services to taxonomists for standard genome sequencing and annotation.</title>
        <authorList>
            <consortium name="The Broad Institute Genomics Platform"/>
            <consortium name="The Broad Institute Genome Sequencing Center for Infectious Disease"/>
            <person name="Wu L."/>
            <person name="Ma J."/>
        </authorList>
    </citation>
    <scope>NUCLEOTIDE SEQUENCE [LARGE SCALE GENOMIC DNA]</scope>
    <source>
        <strain evidence="4">CGMCC 1.12125</strain>
    </source>
</reference>
<organism evidence="3 4">
    <name type="scientific">Citricoccus alkalitolerans</name>
    <dbReference type="NCBI Taxonomy" id="246603"/>
    <lineage>
        <taxon>Bacteria</taxon>
        <taxon>Bacillati</taxon>
        <taxon>Actinomycetota</taxon>
        <taxon>Actinomycetes</taxon>
        <taxon>Micrococcales</taxon>
        <taxon>Micrococcaceae</taxon>
        <taxon>Citricoccus</taxon>
    </lineage>
</organism>
<sequence>MSDFAERLTLDRRQLLGLGGATATAIALGINAPESAAAAPPPRSGDLFGLGIASGAPRPDGVVLWARLAPEPLAEDGHGGMPLRPVSVRWQVARDHQFRQVVRSGQALAQPELAHSVHPRVEGLEPGTEYFYRFLVGPQSSPVGRFRTLPAAGDSPASFSFGLVSCQAWYHGHFTAHKHLAAEEELDLVVFVGDYIYEYGIMEANLWRQGASVSPAHAVEIETLEQYRLRYSLIKSDPHLQAVHARVPAVVVWDDHEVQNNYVGSSSAYNVPDELFAHRIAVAYRAFYENMPLDIEALPEGPAAQITTGFDVGRLARFSMLDTRQYRDPEPATAAEQFAEGRTMLGAAQEEWIERRLVSSPAVWNLMASGVVVTAISDDRTDMWDGYPAARQRLLESMARSSNPVVLTGDIHKHVAAELKQDFADPSSPTVGVELVCTSIASDGDGAQTDGFTRDWTRHDYVHHYDGRRGYVHVRLTPQEMVSNFWIVPWIEADDTAPKKLSARFTTPAGQPRLVQD</sequence>
<evidence type="ECO:0000313" key="4">
    <source>
        <dbReference type="Proteomes" id="UP001595965"/>
    </source>
</evidence>
<dbReference type="PROSITE" id="PS51318">
    <property type="entry name" value="TAT"/>
    <property type="match status" value="1"/>
</dbReference>
<feature type="domain" description="PhoD-like phosphatase metallophosphatase" evidence="1">
    <location>
        <begin position="161"/>
        <end position="484"/>
    </location>
</feature>
<dbReference type="InterPro" id="IPR038607">
    <property type="entry name" value="PhoD-like_sf"/>
</dbReference>
<dbReference type="CDD" id="cd07389">
    <property type="entry name" value="MPP_PhoD"/>
    <property type="match status" value="1"/>
</dbReference>
<dbReference type="InterPro" id="IPR052900">
    <property type="entry name" value="Phospholipid_Metab_Enz"/>
</dbReference>
<dbReference type="PANTHER" id="PTHR43606">
    <property type="entry name" value="PHOSPHATASE, PUTATIVE (AFU_ORTHOLOGUE AFUA_6G08710)-RELATED"/>
    <property type="match status" value="1"/>
</dbReference>
<protein>
    <submittedName>
        <fullName evidence="3">Alkaline phosphatase D family protein</fullName>
    </submittedName>
</protein>
<dbReference type="Proteomes" id="UP001595965">
    <property type="component" value="Unassembled WGS sequence"/>
</dbReference>
<dbReference type="Pfam" id="PF09423">
    <property type="entry name" value="PhoD"/>
    <property type="match status" value="1"/>
</dbReference>
<dbReference type="InterPro" id="IPR032093">
    <property type="entry name" value="PhoD_N"/>
</dbReference>
<dbReference type="SUPFAM" id="SSF56300">
    <property type="entry name" value="Metallo-dependent phosphatases"/>
    <property type="match status" value="1"/>
</dbReference>
<dbReference type="Pfam" id="PF16655">
    <property type="entry name" value="PhoD_N"/>
    <property type="match status" value="1"/>
</dbReference>
<dbReference type="InterPro" id="IPR006311">
    <property type="entry name" value="TAT_signal"/>
</dbReference>
<dbReference type="EMBL" id="JBHSEN010000001">
    <property type="protein sequence ID" value="MFC4428761.1"/>
    <property type="molecule type" value="Genomic_DNA"/>
</dbReference>
<evidence type="ECO:0000259" key="2">
    <source>
        <dbReference type="Pfam" id="PF16655"/>
    </source>
</evidence>
<evidence type="ECO:0000313" key="3">
    <source>
        <dbReference type="EMBL" id="MFC4428761.1"/>
    </source>
</evidence>
<accession>A0ABV8XT45</accession>
<evidence type="ECO:0000259" key="1">
    <source>
        <dbReference type="Pfam" id="PF09423"/>
    </source>
</evidence>
<dbReference type="Gene3D" id="3.60.21.70">
    <property type="entry name" value="PhoD-like phosphatase"/>
    <property type="match status" value="1"/>
</dbReference>
<feature type="domain" description="Phospholipase D N-terminal" evidence="2">
    <location>
        <begin position="50"/>
        <end position="148"/>
    </location>
</feature>
<keyword evidence="4" id="KW-1185">Reference proteome</keyword>
<dbReference type="InterPro" id="IPR029052">
    <property type="entry name" value="Metallo-depent_PP-like"/>
</dbReference>
<dbReference type="Gene3D" id="2.60.40.380">
    <property type="entry name" value="Purple acid phosphatase-like, N-terminal"/>
    <property type="match status" value="1"/>
</dbReference>
<gene>
    <name evidence="3" type="ORF">ACFO0K_03600</name>
</gene>